<dbReference type="STRING" id="940295.EYM_04345"/>
<dbReference type="SUPFAM" id="SSF53756">
    <property type="entry name" value="UDP-Glycosyltransferase/glycogen phosphorylase"/>
    <property type="match status" value="1"/>
</dbReference>
<dbReference type="Gene3D" id="3.40.50.2000">
    <property type="entry name" value="Glycogen Phosphorylase B"/>
    <property type="match status" value="2"/>
</dbReference>
<proteinExistence type="predicted"/>
<gene>
    <name evidence="2" type="ORF">EYM_04345</name>
</gene>
<evidence type="ECO:0000313" key="2">
    <source>
        <dbReference type="EMBL" id="ALU12483.1"/>
    </source>
</evidence>
<reference evidence="2 3" key="1">
    <citation type="submission" date="2013-11" db="EMBL/GenBank/DDBJ databases">
        <title>Comparative genomics of Ignicoccus.</title>
        <authorList>
            <person name="Podar M."/>
        </authorList>
    </citation>
    <scope>NUCLEOTIDE SEQUENCE [LARGE SCALE GENOMIC DNA]</scope>
    <source>
        <strain evidence="2 3">DSM 13165</strain>
    </source>
</reference>
<dbReference type="EMBL" id="CP006867">
    <property type="protein sequence ID" value="ALU12483.1"/>
    <property type="molecule type" value="Genomic_DNA"/>
</dbReference>
<dbReference type="InterPro" id="IPR028098">
    <property type="entry name" value="Glyco_trans_4-like_N"/>
</dbReference>
<dbReference type="KEGG" id="iis:EYM_04345"/>
<feature type="domain" description="Glycosyltransferase subfamily 4-like N-terminal" evidence="1">
    <location>
        <begin position="17"/>
        <end position="68"/>
    </location>
</feature>
<keyword evidence="3" id="KW-1185">Reference proteome</keyword>
<evidence type="ECO:0000313" key="3">
    <source>
        <dbReference type="Proteomes" id="UP000060778"/>
    </source>
</evidence>
<protein>
    <recommendedName>
        <fullName evidence="1">Glycosyltransferase subfamily 4-like N-terminal domain-containing protein</fullName>
    </recommendedName>
</protein>
<evidence type="ECO:0000259" key="1">
    <source>
        <dbReference type="Pfam" id="PF13579"/>
    </source>
</evidence>
<organism evidence="2 3">
    <name type="scientific">Ignicoccus islandicus DSM 13165</name>
    <dbReference type="NCBI Taxonomy" id="940295"/>
    <lineage>
        <taxon>Archaea</taxon>
        <taxon>Thermoproteota</taxon>
        <taxon>Thermoprotei</taxon>
        <taxon>Desulfurococcales</taxon>
        <taxon>Desulfurococcaceae</taxon>
        <taxon>Ignicoccus</taxon>
    </lineage>
</organism>
<sequence>MKMRIGIVSSFPPMPCGIGEYAFSLSKALSERGHEVVVIATKWDNAPEEEVVDGVKVIRSWVRGSQRYHHQIAESVEELGPFDYLEIQLEYGLWPTIPLDSRASWLLRYVRPFADVLVSTIHTVRVRYNEHWILLHKEIAEISDVILLHHAIQEIALSKMIDNLEKTVIIPHGSETLTASRVEVEFHRPVLLLYGLLRRDKGLEEALTLIKKIREGTLILAGKPLTERDYEAINEVKRKLGKGRVVLIERYLSRGELGALIRLADYVLMPYRDYPNDYGISGALHTVIGSEGKPICSRVQRLIECWEVAKEVTFPVGNVEKMKTLIEKGVQEDVWGKLWRYAQETSWSNVALLREKLLVS</sequence>
<name>A0A0U3EDH4_9CREN</name>
<dbReference type="AlphaFoldDB" id="A0A0U3EDH4"/>
<dbReference type="Pfam" id="PF13579">
    <property type="entry name" value="Glyco_trans_4_4"/>
    <property type="match status" value="1"/>
</dbReference>
<accession>A0A0U3EDH4</accession>
<dbReference type="Proteomes" id="UP000060778">
    <property type="component" value="Chromosome"/>
</dbReference>